<keyword evidence="1" id="KW-0597">Phosphoprotein</keyword>
<comment type="similarity">
    <text evidence="2">Belongs to the SAP domain-containing ribonucleoprotein family.</text>
</comment>
<dbReference type="Pfam" id="PF18592">
    <property type="entry name" value="Tho1_MOS11_C"/>
    <property type="match status" value="1"/>
</dbReference>
<evidence type="ECO:0000256" key="1">
    <source>
        <dbReference type="ARBA" id="ARBA00022553"/>
    </source>
</evidence>
<protein>
    <recommendedName>
        <fullName evidence="8">SAP domain-containing protein</fullName>
    </recommendedName>
</protein>
<dbReference type="InterPro" id="IPR040746">
    <property type="entry name" value="THO1_MOS11_C"/>
</dbReference>
<dbReference type="OrthoDB" id="445357at2759"/>
<organism evidence="6 7">
    <name type="scientific">Baudoinia panamericana (strain UAMH 10762)</name>
    <name type="common">Angels' share fungus</name>
    <name type="synonym">Baudoinia compniacensis (strain UAMH 10762)</name>
    <dbReference type="NCBI Taxonomy" id="717646"/>
    <lineage>
        <taxon>Eukaryota</taxon>
        <taxon>Fungi</taxon>
        <taxon>Dikarya</taxon>
        <taxon>Ascomycota</taxon>
        <taxon>Pezizomycotina</taxon>
        <taxon>Dothideomycetes</taxon>
        <taxon>Dothideomycetidae</taxon>
        <taxon>Mycosphaerellales</taxon>
        <taxon>Teratosphaeriaceae</taxon>
        <taxon>Baudoinia</taxon>
    </lineage>
</organism>
<gene>
    <name evidence="6" type="ORF">BAUCODRAFT_554568</name>
</gene>
<dbReference type="PANTHER" id="PTHR46551">
    <property type="entry name" value="SAP DOMAIN-CONTAINING RIBONUCLEOPROTEIN"/>
    <property type="match status" value="1"/>
</dbReference>
<dbReference type="STRING" id="717646.M2N763"/>
<feature type="region of interest" description="Disordered" evidence="3">
    <location>
        <begin position="119"/>
        <end position="141"/>
    </location>
</feature>
<dbReference type="InterPro" id="IPR036361">
    <property type="entry name" value="SAP_dom_sf"/>
</dbReference>
<dbReference type="GO" id="GO:0016973">
    <property type="term" value="P:poly(A)+ mRNA export from nucleus"/>
    <property type="evidence" value="ECO:0007669"/>
    <property type="project" value="TreeGrafter"/>
</dbReference>
<dbReference type="RefSeq" id="XP_007678407.1">
    <property type="nucleotide sequence ID" value="XM_007680217.1"/>
</dbReference>
<evidence type="ECO:0000313" key="7">
    <source>
        <dbReference type="Proteomes" id="UP000011761"/>
    </source>
</evidence>
<dbReference type="eggNOG" id="ENOG502SCI5">
    <property type="taxonomic scope" value="Eukaryota"/>
</dbReference>
<dbReference type="EMBL" id="KB445558">
    <property type="protein sequence ID" value="EMC94630.1"/>
    <property type="molecule type" value="Genomic_DNA"/>
</dbReference>
<dbReference type="Gene3D" id="1.10.720.30">
    <property type="entry name" value="SAP domain"/>
    <property type="match status" value="1"/>
</dbReference>
<dbReference type="KEGG" id="bcom:BAUCODRAFT_554568"/>
<feature type="compositionally biased region" description="Basic and acidic residues" evidence="3">
    <location>
        <begin position="251"/>
        <end position="261"/>
    </location>
</feature>
<accession>M2N763</accession>
<proteinExistence type="inferred from homology"/>
<dbReference type="AlphaFoldDB" id="M2N763"/>
<dbReference type="InterPro" id="IPR052240">
    <property type="entry name" value="SAP_domain_ribonucleoprotein"/>
</dbReference>
<name>M2N763_BAUPA</name>
<dbReference type="InterPro" id="IPR003034">
    <property type="entry name" value="SAP_dom"/>
</dbReference>
<feature type="region of interest" description="Disordered" evidence="3">
    <location>
        <begin position="182"/>
        <end position="268"/>
    </location>
</feature>
<feature type="compositionally biased region" description="Basic and acidic residues" evidence="3">
    <location>
        <begin position="193"/>
        <end position="202"/>
    </location>
</feature>
<sequence>MADYSKKKNEELIALCKERGLPHTGKKADFVKRLEDDDAKQSITGPASAASAKPPIEDEIDWDDEPANDTAKAATTTQAAKAIAAGGIGEVPNPVAVPNQVLAEDPAKTDDLTVAAAPAANGEAAAEEPVPAKDFTSGISERTIDEEIEKRKARARKYGLPEDSDEIKMLERAKKYGVQDASAVPGMLNKALSEGRERKRALDAPLSEGGVRKRSRGPRRGGAAGAGAGGSRQASGKPSEKKENGATWMSDVDRQKAEARKAKFAAPA</sequence>
<dbReference type="HOGENOM" id="CLU_063282_0_0_1"/>
<feature type="region of interest" description="Disordered" evidence="3">
    <location>
        <begin position="37"/>
        <end position="75"/>
    </location>
</feature>
<dbReference type="PANTHER" id="PTHR46551:SF1">
    <property type="entry name" value="SAP DOMAIN-CONTAINING RIBONUCLEOPROTEIN"/>
    <property type="match status" value="1"/>
</dbReference>
<dbReference type="GeneID" id="19115446"/>
<feature type="domain" description="SAP" evidence="4">
    <location>
        <begin position="3"/>
        <end position="37"/>
    </location>
</feature>
<evidence type="ECO:0000259" key="5">
    <source>
        <dbReference type="Pfam" id="PF18592"/>
    </source>
</evidence>
<evidence type="ECO:0008006" key="8">
    <source>
        <dbReference type="Google" id="ProtNLM"/>
    </source>
</evidence>
<feature type="compositionally biased region" description="Gly residues" evidence="3">
    <location>
        <begin position="220"/>
        <end position="230"/>
    </location>
</feature>
<dbReference type="OMA" id="WSEKDNA"/>
<dbReference type="GO" id="GO:0005634">
    <property type="term" value="C:nucleus"/>
    <property type="evidence" value="ECO:0007669"/>
    <property type="project" value="TreeGrafter"/>
</dbReference>
<dbReference type="Proteomes" id="UP000011761">
    <property type="component" value="Unassembled WGS sequence"/>
</dbReference>
<evidence type="ECO:0000256" key="2">
    <source>
        <dbReference type="ARBA" id="ARBA00046328"/>
    </source>
</evidence>
<dbReference type="SUPFAM" id="SSF68906">
    <property type="entry name" value="SAP domain"/>
    <property type="match status" value="1"/>
</dbReference>
<evidence type="ECO:0000256" key="3">
    <source>
        <dbReference type="SAM" id="MobiDB-lite"/>
    </source>
</evidence>
<dbReference type="Pfam" id="PF02037">
    <property type="entry name" value="SAP"/>
    <property type="match status" value="1"/>
</dbReference>
<feature type="domain" description="THO1-MOS11 C-terminal" evidence="5">
    <location>
        <begin position="143"/>
        <end position="177"/>
    </location>
</feature>
<feature type="compositionally biased region" description="Low complexity" evidence="3">
    <location>
        <begin position="119"/>
        <end position="129"/>
    </location>
</feature>
<feature type="compositionally biased region" description="Acidic residues" evidence="3">
    <location>
        <begin position="57"/>
        <end position="67"/>
    </location>
</feature>
<reference evidence="6 7" key="1">
    <citation type="journal article" date="2012" name="PLoS Pathog.">
        <title>Diverse lifestyles and strategies of plant pathogenesis encoded in the genomes of eighteen Dothideomycetes fungi.</title>
        <authorList>
            <person name="Ohm R.A."/>
            <person name="Feau N."/>
            <person name="Henrissat B."/>
            <person name="Schoch C.L."/>
            <person name="Horwitz B.A."/>
            <person name="Barry K.W."/>
            <person name="Condon B.J."/>
            <person name="Copeland A.C."/>
            <person name="Dhillon B."/>
            <person name="Glaser F."/>
            <person name="Hesse C.N."/>
            <person name="Kosti I."/>
            <person name="LaButti K."/>
            <person name="Lindquist E.A."/>
            <person name="Lucas S."/>
            <person name="Salamov A.A."/>
            <person name="Bradshaw R.E."/>
            <person name="Ciuffetti L."/>
            <person name="Hamelin R.C."/>
            <person name="Kema G.H.J."/>
            <person name="Lawrence C."/>
            <person name="Scott J.A."/>
            <person name="Spatafora J.W."/>
            <person name="Turgeon B.G."/>
            <person name="de Wit P.J.G.M."/>
            <person name="Zhong S."/>
            <person name="Goodwin S.B."/>
            <person name="Grigoriev I.V."/>
        </authorList>
    </citation>
    <scope>NUCLEOTIDE SEQUENCE [LARGE SCALE GENOMIC DNA]</scope>
    <source>
        <strain evidence="6 7">UAMH 10762</strain>
    </source>
</reference>
<evidence type="ECO:0000313" key="6">
    <source>
        <dbReference type="EMBL" id="EMC94630.1"/>
    </source>
</evidence>
<evidence type="ECO:0000259" key="4">
    <source>
        <dbReference type="Pfam" id="PF02037"/>
    </source>
</evidence>
<keyword evidence="7" id="KW-1185">Reference proteome</keyword>